<dbReference type="PANTHER" id="PTHR43394:SF1">
    <property type="entry name" value="ATP-BINDING CASSETTE SUB-FAMILY B MEMBER 10, MITOCHONDRIAL"/>
    <property type="match status" value="1"/>
</dbReference>
<feature type="transmembrane region" description="Helical" evidence="12">
    <location>
        <begin position="216"/>
        <end position="236"/>
    </location>
</feature>
<accession>A0A8H9GJZ1</accession>
<dbReference type="Proteomes" id="UP000655589">
    <property type="component" value="Unassembled WGS sequence"/>
</dbReference>
<feature type="domain" description="ABC transmembrane type-1" evidence="14">
    <location>
        <begin position="59"/>
        <end position="383"/>
    </location>
</feature>
<evidence type="ECO:0000256" key="6">
    <source>
        <dbReference type="ARBA" id="ARBA00022989"/>
    </source>
</evidence>
<evidence type="ECO:0000256" key="12">
    <source>
        <dbReference type="SAM" id="Phobius"/>
    </source>
</evidence>
<evidence type="ECO:0000259" key="13">
    <source>
        <dbReference type="PROSITE" id="PS50893"/>
    </source>
</evidence>
<dbReference type="CDD" id="cd18547">
    <property type="entry name" value="ABC_6TM_Tm288_like"/>
    <property type="match status" value="1"/>
</dbReference>
<comment type="similarity">
    <text evidence="9">Belongs to the ABC transporter superfamily. Lipid exporter (TC 3.A.1.106) family.</text>
</comment>
<keyword evidence="5 15" id="KW-0067">ATP-binding</keyword>
<dbReference type="SMART" id="SM00382">
    <property type="entry name" value="AAA"/>
    <property type="match status" value="1"/>
</dbReference>
<dbReference type="GO" id="GO:0015421">
    <property type="term" value="F:ABC-type oligopeptide transporter activity"/>
    <property type="evidence" value="ECO:0007669"/>
    <property type="project" value="TreeGrafter"/>
</dbReference>
<proteinExistence type="inferred from homology"/>
<keyword evidence="7 12" id="KW-0472">Membrane</keyword>
<evidence type="ECO:0000313" key="15">
    <source>
        <dbReference type="EMBL" id="GGM34608.1"/>
    </source>
</evidence>
<evidence type="ECO:0000256" key="8">
    <source>
        <dbReference type="ARBA" id="ARBA00055053"/>
    </source>
</evidence>
<dbReference type="GO" id="GO:0016887">
    <property type="term" value="F:ATP hydrolysis activity"/>
    <property type="evidence" value="ECO:0007669"/>
    <property type="project" value="InterPro"/>
</dbReference>
<dbReference type="SUPFAM" id="SSF90123">
    <property type="entry name" value="ABC transporter transmembrane region"/>
    <property type="match status" value="1"/>
</dbReference>
<dbReference type="InterPro" id="IPR027417">
    <property type="entry name" value="P-loop_NTPase"/>
</dbReference>
<reference evidence="15" key="2">
    <citation type="submission" date="2020-09" db="EMBL/GenBank/DDBJ databases">
        <authorList>
            <person name="Sun Q."/>
            <person name="Ohkuma M."/>
        </authorList>
    </citation>
    <scope>NUCLEOTIDE SEQUENCE</scope>
    <source>
        <strain evidence="15">JCM 3051</strain>
    </source>
</reference>
<evidence type="ECO:0000313" key="16">
    <source>
        <dbReference type="Proteomes" id="UP000655589"/>
    </source>
</evidence>
<evidence type="ECO:0000256" key="4">
    <source>
        <dbReference type="ARBA" id="ARBA00022741"/>
    </source>
</evidence>
<comment type="subcellular location">
    <subcellularLocation>
        <location evidence="1">Cell membrane</location>
        <topology evidence="1">Multi-pass membrane protein</topology>
    </subcellularLocation>
</comment>
<evidence type="ECO:0000259" key="14">
    <source>
        <dbReference type="PROSITE" id="PS50929"/>
    </source>
</evidence>
<evidence type="ECO:0000256" key="1">
    <source>
        <dbReference type="ARBA" id="ARBA00004651"/>
    </source>
</evidence>
<feature type="domain" description="ABC transporter" evidence="13">
    <location>
        <begin position="417"/>
        <end position="654"/>
    </location>
</feature>
<evidence type="ECO:0000256" key="10">
    <source>
        <dbReference type="ARBA" id="ARBA00071747"/>
    </source>
</evidence>
<evidence type="ECO:0000256" key="9">
    <source>
        <dbReference type="ARBA" id="ARBA00061644"/>
    </source>
</evidence>
<reference evidence="15" key="1">
    <citation type="journal article" date="2014" name="Int. J. Syst. Evol. Microbiol.">
        <title>Complete genome sequence of Corynebacterium casei LMG S-19264T (=DSM 44701T), isolated from a smear-ripened cheese.</title>
        <authorList>
            <consortium name="US DOE Joint Genome Institute (JGI-PGF)"/>
            <person name="Walter F."/>
            <person name="Albersmeier A."/>
            <person name="Kalinowski J."/>
            <person name="Ruckert C."/>
        </authorList>
    </citation>
    <scope>NUCLEOTIDE SEQUENCE</scope>
    <source>
        <strain evidence="15">JCM 3051</strain>
    </source>
</reference>
<keyword evidence="4" id="KW-0547">Nucleotide-binding</keyword>
<dbReference type="InterPro" id="IPR011527">
    <property type="entry name" value="ABC1_TM_dom"/>
</dbReference>
<dbReference type="PROSITE" id="PS50893">
    <property type="entry name" value="ABC_TRANSPORTER_2"/>
    <property type="match status" value="1"/>
</dbReference>
<dbReference type="AlphaFoldDB" id="A0A8H9GJZ1"/>
<feature type="transmembrane region" description="Helical" evidence="12">
    <location>
        <begin position="56"/>
        <end position="75"/>
    </location>
</feature>
<dbReference type="FunFam" id="3.40.50.300:FF:000287">
    <property type="entry name" value="Multidrug ABC transporter ATP-binding protein"/>
    <property type="match status" value="1"/>
</dbReference>
<keyword evidence="6 12" id="KW-1133">Transmembrane helix</keyword>
<dbReference type="PROSITE" id="PS50929">
    <property type="entry name" value="ABC_TM1F"/>
    <property type="match status" value="1"/>
</dbReference>
<dbReference type="PROSITE" id="PS00211">
    <property type="entry name" value="ABC_TRANSPORTER_1"/>
    <property type="match status" value="1"/>
</dbReference>
<dbReference type="GO" id="GO:0005524">
    <property type="term" value="F:ATP binding"/>
    <property type="evidence" value="ECO:0007669"/>
    <property type="project" value="UniProtKB-KW"/>
</dbReference>
<dbReference type="Gene3D" id="1.20.1560.10">
    <property type="entry name" value="ABC transporter type 1, transmembrane domain"/>
    <property type="match status" value="1"/>
</dbReference>
<sequence length="669" mass="72044">MSEQKSEQKPAQAPARGRGPGGGGPMGMGMGMPVQKPLDFRGSLRRFAATLRPERFNVFVVLVLGIGSVALTVLGPKLLGNATNVIFAGVVGSQLPAGVSAEQAEEGLRAQGQDRMADLLSGVPGVVPGQGVDFTLLMQTLGWVVAAYLGAFLFGWLQARITTGVVQRTMRSLRDQVEAKLHRIPLSYVDAQQRGEILSRVTNDIDNVAQTTTQTLAQLVTAVLTVIGVLFMMFWISPLLAVVALVTVPLSVILTAQIAKRSQPQFVEQWASTGRLNAHIEESFTGHALVKVYGHQEATAEVFAKENDALYSSSFKAQFISGTIQPAMGFLANLNYVIVAVIGGLRVASGTLSLGDVQAFIQYSRQFTQPLTQVASMMNLLQSGVASAERVYGLLDAPEQEPDPARSRKVEPVRGRVAFEDVTFSYTPDQPLITGLNLVAEPGQTIAIVGPTGAGKTTLVNLLMRFYEVDGGRITLDGVDTRDMSRDDLRSSVGMVLQDTWLFKGTIEENLRYGVPDGAEVTEEEFLAATRATHVDPFVRTLPDGYDTVVDEEGSSVSAGEKQLLTLARAFLADPAILVLDEATSSVDTRTEVLVQEAMNRLRKDRTSFVIAHRLSTIRDADVILVMEHGDIVEQGSHEELLAAGGAYARLYESQFAAPVVTEEEPAGA</sequence>
<evidence type="ECO:0000256" key="3">
    <source>
        <dbReference type="ARBA" id="ARBA00022692"/>
    </source>
</evidence>
<feature type="region of interest" description="Disordered" evidence="11">
    <location>
        <begin position="1"/>
        <end position="31"/>
    </location>
</feature>
<feature type="transmembrane region" description="Helical" evidence="12">
    <location>
        <begin position="141"/>
        <end position="161"/>
    </location>
</feature>
<dbReference type="CDD" id="cd03254">
    <property type="entry name" value="ABCC_Glucan_exporter_like"/>
    <property type="match status" value="1"/>
</dbReference>
<protein>
    <recommendedName>
        <fullName evidence="10">Fatty acid ABC transporter ATP-binding/permease protein</fullName>
    </recommendedName>
</protein>
<keyword evidence="2" id="KW-0813">Transport</keyword>
<dbReference type="SUPFAM" id="SSF52540">
    <property type="entry name" value="P-loop containing nucleoside triphosphate hydrolases"/>
    <property type="match status" value="1"/>
</dbReference>
<evidence type="ECO:0000256" key="11">
    <source>
        <dbReference type="SAM" id="MobiDB-lite"/>
    </source>
</evidence>
<feature type="compositionally biased region" description="Gly residues" evidence="11">
    <location>
        <begin position="18"/>
        <end position="30"/>
    </location>
</feature>
<dbReference type="InterPro" id="IPR039421">
    <property type="entry name" value="Type_1_exporter"/>
</dbReference>
<dbReference type="InterPro" id="IPR036640">
    <property type="entry name" value="ABC1_TM_sf"/>
</dbReference>
<gene>
    <name evidence="15" type="ORF">GCM10010102_32700</name>
</gene>
<comment type="caution">
    <text evidence="15">The sequence shown here is derived from an EMBL/GenBank/DDBJ whole genome shotgun (WGS) entry which is preliminary data.</text>
</comment>
<dbReference type="Pfam" id="PF00664">
    <property type="entry name" value="ABC_membrane"/>
    <property type="match status" value="1"/>
</dbReference>
<keyword evidence="16" id="KW-1185">Reference proteome</keyword>
<comment type="function">
    <text evidence="8">ABC transporter involved in fatty acid import. Transmembrane domains (TMD) form a pore in the membrane and the ATP-binding domain (NBD) is responsible for energy generation.</text>
</comment>
<dbReference type="EMBL" id="BMPT01000014">
    <property type="protein sequence ID" value="GGM34608.1"/>
    <property type="molecule type" value="Genomic_DNA"/>
</dbReference>
<dbReference type="PANTHER" id="PTHR43394">
    <property type="entry name" value="ATP-DEPENDENT PERMEASE MDL1, MITOCHONDRIAL"/>
    <property type="match status" value="1"/>
</dbReference>
<evidence type="ECO:0000256" key="7">
    <source>
        <dbReference type="ARBA" id="ARBA00023136"/>
    </source>
</evidence>
<dbReference type="Gene3D" id="3.40.50.300">
    <property type="entry name" value="P-loop containing nucleotide triphosphate hydrolases"/>
    <property type="match status" value="1"/>
</dbReference>
<evidence type="ECO:0000256" key="5">
    <source>
        <dbReference type="ARBA" id="ARBA00022840"/>
    </source>
</evidence>
<dbReference type="InterPro" id="IPR003593">
    <property type="entry name" value="AAA+_ATPase"/>
</dbReference>
<organism evidence="15 16">
    <name type="scientific">Promicromonospora citrea</name>
    <dbReference type="NCBI Taxonomy" id="43677"/>
    <lineage>
        <taxon>Bacteria</taxon>
        <taxon>Bacillati</taxon>
        <taxon>Actinomycetota</taxon>
        <taxon>Actinomycetes</taxon>
        <taxon>Micrococcales</taxon>
        <taxon>Promicromonosporaceae</taxon>
        <taxon>Promicromonospora</taxon>
    </lineage>
</organism>
<evidence type="ECO:0000256" key="2">
    <source>
        <dbReference type="ARBA" id="ARBA00022448"/>
    </source>
</evidence>
<dbReference type="GO" id="GO:0005886">
    <property type="term" value="C:plasma membrane"/>
    <property type="evidence" value="ECO:0007669"/>
    <property type="project" value="UniProtKB-SubCell"/>
</dbReference>
<name>A0A8H9GJZ1_9MICO</name>
<dbReference type="Pfam" id="PF00005">
    <property type="entry name" value="ABC_tran"/>
    <property type="match status" value="1"/>
</dbReference>
<dbReference type="InterPro" id="IPR017871">
    <property type="entry name" value="ABC_transporter-like_CS"/>
</dbReference>
<dbReference type="InterPro" id="IPR003439">
    <property type="entry name" value="ABC_transporter-like_ATP-bd"/>
</dbReference>
<keyword evidence="3 12" id="KW-0812">Transmembrane</keyword>